<sequence length="220" mass="22348">MGWRLGASTGGGDGAHFATAAAFFALSAATISLNLATHSARLFPGTISAMRSQRSGTAEPTLESATSSAFCCSFVHAAAAAAELRTALSLAEDGADDVQRAEVLGALSFCCLRQGGADDVSDAVGYARASLAAAAQAYGGRQPEQLTNLAVALAIHANQIEEGLEPRAEAIALLEEAVAAAEAASEPQQKERAVFALSQLRPDGQAAAEASLDEPPPPPQ</sequence>
<organism evidence="2">
    <name type="scientific">Calcidiscus leptoporus</name>
    <dbReference type="NCBI Taxonomy" id="127549"/>
    <lineage>
        <taxon>Eukaryota</taxon>
        <taxon>Haptista</taxon>
        <taxon>Haptophyta</taxon>
        <taxon>Prymnesiophyceae</taxon>
        <taxon>Coccolithales</taxon>
        <taxon>Calcidiscaceae</taxon>
        <taxon>Calcidiscus</taxon>
    </lineage>
</organism>
<keyword evidence="1" id="KW-0472">Membrane</keyword>
<gene>
    <name evidence="2" type="ORF">CLEP1334_LOCUS11848</name>
</gene>
<feature type="transmembrane region" description="Helical" evidence="1">
    <location>
        <begin position="15"/>
        <end position="36"/>
    </location>
</feature>
<name>A0A7S0NWX1_9EUKA</name>
<protein>
    <submittedName>
        <fullName evidence="2">Uncharacterized protein</fullName>
    </submittedName>
</protein>
<proteinExistence type="predicted"/>
<evidence type="ECO:0000256" key="1">
    <source>
        <dbReference type="SAM" id="Phobius"/>
    </source>
</evidence>
<dbReference type="AlphaFoldDB" id="A0A7S0NWX1"/>
<keyword evidence="1" id="KW-1133">Transmembrane helix</keyword>
<dbReference type="EMBL" id="HBER01023668">
    <property type="protein sequence ID" value="CAD8536566.1"/>
    <property type="molecule type" value="Transcribed_RNA"/>
</dbReference>
<accession>A0A7S0NWX1</accession>
<evidence type="ECO:0000313" key="2">
    <source>
        <dbReference type="EMBL" id="CAD8536566.1"/>
    </source>
</evidence>
<keyword evidence="1" id="KW-0812">Transmembrane</keyword>
<reference evidence="2" key="1">
    <citation type="submission" date="2021-01" db="EMBL/GenBank/DDBJ databases">
        <authorList>
            <person name="Corre E."/>
            <person name="Pelletier E."/>
            <person name="Niang G."/>
            <person name="Scheremetjew M."/>
            <person name="Finn R."/>
            <person name="Kale V."/>
            <person name="Holt S."/>
            <person name="Cochrane G."/>
            <person name="Meng A."/>
            <person name="Brown T."/>
            <person name="Cohen L."/>
        </authorList>
    </citation>
    <scope>NUCLEOTIDE SEQUENCE</scope>
    <source>
        <strain evidence="2">RCC1130</strain>
    </source>
</reference>